<dbReference type="CDD" id="cd05233">
    <property type="entry name" value="SDR_c"/>
    <property type="match status" value="1"/>
</dbReference>
<name>A0ABV7EYD9_9BURK</name>
<dbReference type="PANTHER" id="PTHR24321">
    <property type="entry name" value="DEHYDROGENASES, SHORT CHAIN"/>
    <property type="match status" value="1"/>
</dbReference>
<evidence type="ECO:0000256" key="2">
    <source>
        <dbReference type="ARBA" id="ARBA00023002"/>
    </source>
</evidence>
<dbReference type="EC" id="1.1.1.-" evidence="3"/>
<comment type="caution">
    <text evidence="3">The sequence shown here is derived from an EMBL/GenBank/DDBJ whole genome shotgun (WGS) entry which is preliminary data.</text>
</comment>
<dbReference type="InterPro" id="IPR020904">
    <property type="entry name" value="Sc_DH/Rdtase_CS"/>
</dbReference>
<keyword evidence="2 3" id="KW-0560">Oxidoreductase</keyword>
<reference evidence="4" key="1">
    <citation type="journal article" date="2019" name="Int. J. Syst. Evol. Microbiol.">
        <title>The Global Catalogue of Microorganisms (GCM) 10K type strain sequencing project: providing services to taxonomists for standard genome sequencing and annotation.</title>
        <authorList>
            <consortium name="The Broad Institute Genomics Platform"/>
            <consortium name="The Broad Institute Genome Sequencing Center for Infectious Disease"/>
            <person name="Wu L."/>
            <person name="Ma J."/>
        </authorList>
    </citation>
    <scope>NUCLEOTIDE SEQUENCE [LARGE SCALE GENOMIC DNA]</scope>
    <source>
        <strain evidence="4">KCTC 42986</strain>
    </source>
</reference>
<organism evidence="3 4">
    <name type="scientific">Undibacterium arcticum</name>
    <dbReference type="NCBI Taxonomy" id="1762892"/>
    <lineage>
        <taxon>Bacteria</taxon>
        <taxon>Pseudomonadati</taxon>
        <taxon>Pseudomonadota</taxon>
        <taxon>Betaproteobacteria</taxon>
        <taxon>Burkholderiales</taxon>
        <taxon>Oxalobacteraceae</taxon>
        <taxon>Undibacterium</taxon>
    </lineage>
</organism>
<sequence length="253" mass="26057">MQRLANKVVIVAGGGGGIGAATAMRLAHEGATVVVGDLAPDNAAAVADRINMGGGRALGMQFDISDEASVAALVNAAVDAFGGLDALHANAADMGAIMRDTNAVDVPLEIFDRTIEVNLRGYLLCTRHAVPALLRRGGGTIVYTTSAAAFVGEPERVCYGISKSGVHALMHHVASAWGKQGIRANAVAPGLILTENIRDHMPAQFKADVLGLGRSPRLGDVRDIAAAVAYLVSDDGEWINGQVISVDGGATLR</sequence>
<dbReference type="GO" id="GO:0016491">
    <property type="term" value="F:oxidoreductase activity"/>
    <property type="evidence" value="ECO:0007669"/>
    <property type="project" value="UniProtKB-KW"/>
</dbReference>
<dbReference type="RefSeq" id="WP_390325065.1">
    <property type="nucleotide sequence ID" value="NZ_JBHRTP010000003.1"/>
</dbReference>
<proteinExistence type="inferred from homology"/>
<dbReference type="InterPro" id="IPR002347">
    <property type="entry name" value="SDR_fam"/>
</dbReference>
<dbReference type="Pfam" id="PF13561">
    <property type="entry name" value="adh_short_C2"/>
    <property type="match status" value="1"/>
</dbReference>
<dbReference type="Proteomes" id="UP001595530">
    <property type="component" value="Unassembled WGS sequence"/>
</dbReference>
<evidence type="ECO:0000313" key="4">
    <source>
        <dbReference type="Proteomes" id="UP001595530"/>
    </source>
</evidence>
<dbReference type="PRINTS" id="PR00081">
    <property type="entry name" value="GDHRDH"/>
</dbReference>
<comment type="similarity">
    <text evidence="1">Belongs to the short-chain dehydrogenases/reductases (SDR) family.</text>
</comment>
<dbReference type="SUPFAM" id="SSF51735">
    <property type="entry name" value="NAD(P)-binding Rossmann-fold domains"/>
    <property type="match status" value="1"/>
</dbReference>
<dbReference type="EMBL" id="JBHRTP010000003">
    <property type="protein sequence ID" value="MFC3106607.1"/>
    <property type="molecule type" value="Genomic_DNA"/>
</dbReference>
<keyword evidence="4" id="KW-1185">Reference proteome</keyword>
<evidence type="ECO:0000313" key="3">
    <source>
        <dbReference type="EMBL" id="MFC3106607.1"/>
    </source>
</evidence>
<accession>A0ABV7EYD9</accession>
<gene>
    <name evidence="3" type="ORF">ACFOFO_01295</name>
</gene>
<protein>
    <submittedName>
        <fullName evidence="3">SDR family NAD(P)-dependent oxidoreductase</fullName>
        <ecNumber evidence="3">1.1.1.-</ecNumber>
    </submittedName>
</protein>
<evidence type="ECO:0000256" key="1">
    <source>
        <dbReference type="ARBA" id="ARBA00006484"/>
    </source>
</evidence>
<dbReference type="InterPro" id="IPR036291">
    <property type="entry name" value="NAD(P)-bd_dom_sf"/>
</dbReference>
<dbReference type="PROSITE" id="PS00061">
    <property type="entry name" value="ADH_SHORT"/>
    <property type="match status" value="1"/>
</dbReference>
<dbReference type="Gene3D" id="3.40.50.720">
    <property type="entry name" value="NAD(P)-binding Rossmann-like Domain"/>
    <property type="match status" value="1"/>
</dbReference>
<dbReference type="PANTHER" id="PTHR24321:SF14">
    <property type="entry name" value="SHORT-CHAIN TYPE DEHYDROGENASE_REDUCTASE BLR2146-RELATED"/>
    <property type="match status" value="1"/>
</dbReference>